<sequence length="163" mass="19416">MQTLFRYNWQVREEWYQWCEELPEEELVKTRIGGVGGILQTLVHIVDVELSWVRDMEGKPDIRLDFTEYNTLQKIREVDARFRPEVESFIVAWNEGLERRILREDRLDGQVTQHRWGEVMRHVAAHEIHHIGQLSIWSRELGRKPVSPNLVRRGLDTYLPGTE</sequence>
<protein>
    <submittedName>
        <fullName evidence="3">Damage-inducible protein DinB</fullName>
    </submittedName>
</protein>
<gene>
    <name evidence="3" type="ORF">J2Z70_006567</name>
</gene>
<reference evidence="3 4" key="1">
    <citation type="submission" date="2021-03" db="EMBL/GenBank/DDBJ databases">
        <title>Genomic Encyclopedia of Type Strains, Phase IV (KMG-IV): sequencing the most valuable type-strain genomes for metagenomic binning, comparative biology and taxonomic classification.</title>
        <authorList>
            <person name="Goeker M."/>
        </authorList>
    </citation>
    <scope>NUCLEOTIDE SEQUENCE [LARGE SCALE GENOMIC DNA]</scope>
    <source>
        <strain evidence="3 4">DSM 101953</strain>
    </source>
</reference>
<dbReference type="EMBL" id="JAGGLV010000042">
    <property type="protein sequence ID" value="MBP2116337.1"/>
    <property type="molecule type" value="Genomic_DNA"/>
</dbReference>
<accession>A0ABS4P432</accession>
<comment type="caution">
    <text evidence="3">The sequence shown here is derived from an EMBL/GenBank/DDBJ whole genome shotgun (WGS) entry which is preliminary data.</text>
</comment>
<evidence type="ECO:0000313" key="4">
    <source>
        <dbReference type="Proteomes" id="UP000773462"/>
    </source>
</evidence>
<dbReference type="Gene3D" id="1.20.120.450">
    <property type="entry name" value="dinb family like domain"/>
    <property type="match status" value="1"/>
</dbReference>
<dbReference type="InterPro" id="IPR034660">
    <property type="entry name" value="DinB/YfiT-like"/>
</dbReference>
<name>A0ABS4P432_9BACL</name>
<evidence type="ECO:0000313" key="3">
    <source>
        <dbReference type="EMBL" id="MBP2116337.1"/>
    </source>
</evidence>
<comment type="similarity">
    <text evidence="1">Belongs to the DinB family.</text>
</comment>
<organism evidence="3 4">
    <name type="scientific">Paenibacillus silagei</name>
    <dbReference type="NCBI Taxonomy" id="1670801"/>
    <lineage>
        <taxon>Bacteria</taxon>
        <taxon>Bacillati</taxon>
        <taxon>Bacillota</taxon>
        <taxon>Bacilli</taxon>
        <taxon>Bacillales</taxon>
        <taxon>Paenibacillaceae</taxon>
        <taxon>Paenibacillus</taxon>
    </lineage>
</organism>
<dbReference type="Pfam" id="PF05163">
    <property type="entry name" value="DinB"/>
    <property type="match status" value="1"/>
</dbReference>
<keyword evidence="2" id="KW-0479">Metal-binding</keyword>
<keyword evidence="4" id="KW-1185">Reference proteome</keyword>
<evidence type="ECO:0000256" key="1">
    <source>
        <dbReference type="ARBA" id="ARBA00008635"/>
    </source>
</evidence>
<dbReference type="RefSeq" id="WP_209879828.1">
    <property type="nucleotide sequence ID" value="NZ_JAGGLV010000042.1"/>
</dbReference>
<dbReference type="InterPro" id="IPR007837">
    <property type="entry name" value="DinB"/>
</dbReference>
<dbReference type="Proteomes" id="UP000773462">
    <property type="component" value="Unassembled WGS sequence"/>
</dbReference>
<dbReference type="SUPFAM" id="SSF109854">
    <property type="entry name" value="DinB/YfiT-like putative metalloenzymes"/>
    <property type="match status" value="1"/>
</dbReference>
<dbReference type="PANTHER" id="PTHR37302">
    <property type="entry name" value="SLR1116 PROTEIN"/>
    <property type="match status" value="1"/>
</dbReference>
<dbReference type="PANTHER" id="PTHR37302:SF3">
    <property type="entry name" value="DAMAGE-INDUCIBLE PROTEIN DINB"/>
    <property type="match status" value="1"/>
</dbReference>
<evidence type="ECO:0000256" key="2">
    <source>
        <dbReference type="ARBA" id="ARBA00022723"/>
    </source>
</evidence>
<proteinExistence type="inferred from homology"/>